<keyword evidence="3" id="KW-1185">Reference proteome</keyword>
<organism evidence="2 3">
    <name type="scientific">Papilio machaon</name>
    <name type="common">Old World swallowtail butterfly</name>
    <dbReference type="NCBI Taxonomy" id="76193"/>
    <lineage>
        <taxon>Eukaryota</taxon>
        <taxon>Metazoa</taxon>
        <taxon>Ecdysozoa</taxon>
        <taxon>Arthropoda</taxon>
        <taxon>Hexapoda</taxon>
        <taxon>Insecta</taxon>
        <taxon>Pterygota</taxon>
        <taxon>Neoptera</taxon>
        <taxon>Endopterygota</taxon>
        <taxon>Lepidoptera</taxon>
        <taxon>Glossata</taxon>
        <taxon>Ditrysia</taxon>
        <taxon>Papilionoidea</taxon>
        <taxon>Papilionidae</taxon>
        <taxon>Papilioninae</taxon>
        <taxon>Papilio</taxon>
    </lineage>
</organism>
<dbReference type="Pfam" id="PF06585">
    <property type="entry name" value="JHBP"/>
    <property type="match status" value="1"/>
</dbReference>
<dbReference type="PANTHER" id="PTHR11008">
    <property type="entry name" value="PROTEIN TAKEOUT-LIKE PROTEIN"/>
    <property type="match status" value="1"/>
</dbReference>
<dbReference type="EMBL" id="KQ460106">
    <property type="protein sequence ID" value="KPJ17800.1"/>
    <property type="molecule type" value="Genomic_DNA"/>
</dbReference>
<dbReference type="AlphaFoldDB" id="A0A194RKD8"/>
<dbReference type="Proteomes" id="UP000053240">
    <property type="component" value="Unassembled WGS sequence"/>
</dbReference>
<dbReference type="InParanoid" id="A0A194RKD8"/>
<accession>A0A194RKD8</accession>
<dbReference type="Gene3D" id="3.15.10.30">
    <property type="entry name" value="Haemolymph juvenile hormone binding protein"/>
    <property type="match status" value="1"/>
</dbReference>
<reference evidence="2 3" key="1">
    <citation type="journal article" date="2015" name="Nat. Commun.">
        <title>Outbred genome sequencing and CRISPR/Cas9 gene editing in butterflies.</title>
        <authorList>
            <person name="Li X."/>
            <person name="Fan D."/>
            <person name="Zhang W."/>
            <person name="Liu G."/>
            <person name="Zhang L."/>
            <person name="Zhao L."/>
            <person name="Fang X."/>
            <person name="Chen L."/>
            <person name="Dong Y."/>
            <person name="Chen Y."/>
            <person name="Ding Y."/>
            <person name="Zhao R."/>
            <person name="Feng M."/>
            <person name="Zhu Y."/>
            <person name="Feng Y."/>
            <person name="Jiang X."/>
            <person name="Zhu D."/>
            <person name="Xiang H."/>
            <person name="Feng X."/>
            <person name="Li S."/>
            <person name="Wang J."/>
            <person name="Zhang G."/>
            <person name="Kronforst M.R."/>
            <person name="Wang W."/>
        </authorList>
    </citation>
    <scope>NUCLEOTIDE SEQUENCE [LARGE SCALE GENOMIC DNA]</scope>
    <source>
        <strain evidence="2">Ya'a_city_454_Pm</strain>
        <tissue evidence="2">Whole body</tissue>
    </source>
</reference>
<keyword evidence="1" id="KW-0732">Signal</keyword>
<protein>
    <submittedName>
        <fullName evidence="2">Uncharacterized protein</fullName>
    </submittedName>
</protein>
<dbReference type="InterPro" id="IPR010562">
    <property type="entry name" value="Haemolymph_juvenile_hormone-bd"/>
</dbReference>
<sequence length="219" mass="23638">MKTIALALVVMLVGVNAVPSQFETTEFKNTRIIDDLIRGVLEAVVELAAAADPYVVESASGDYTFPVPGVFSAVASVENFRAAGFGDIEIVDVAFGGGKLRVELRFAGVEVSVDSASAEVKIFNRIITGAISGSLAVRDVRIAVEAQLGLTGYLVDDLELDFSVGGLQSDLNILINKWDLSDPINNWMNVTLPAALEKYKQQIERLLAGFIMQVLERLF</sequence>
<proteinExistence type="predicted"/>
<dbReference type="PANTHER" id="PTHR11008:SF9">
    <property type="entry name" value="PROTEIN TAKEOUT-LIKE PROTEIN"/>
    <property type="match status" value="1"/>
</dbReference>
<dbReference type="InterPro" id="IPR038606">
    <property type="entry name" value="To_sf"/>
</dbReference>
<gene>
    <name evidence="2" type="ORF">RR48_06606</name>
</gene>
<name>A0A194RKD8_PAPMA</name>
<evidence type="ECO:0000256" key="1">
    <source>
        <dbReference type="SAM" id="SignalP"/>
    </source>
</evidence>
<feature type="signal peptide" evidence="1">
    <location>
        <begin position="1"/>
        <end position="17"/>
    </location>
</feature>
<dbReference type="OrthoDB" id="7339216at2759"/>
<dbReference type="KEGG" id="pmac:106707844"/>
<feature type="chain" id="PRO_5008265276" evidence="1">
    <location>
        <begin position="18"/>
        <end position="219"/>
    </location>
</feature>
<evidence type="ECO:0000313" key="2">
    <source>
        <dbReference type="EMBL" id="KPJ17800.1"/>
    </source>
</evidence>
<evidence type="ECO:0000313" key="3">
    <source>
        <dbReference type="Proteomes" id="UP000053240"/>
    </source>
</evidence>